<feature type="transmembrane region" description="Helical" evidence="1">
    <location>
        <begin position="206"/>
        <end position="228"/>
    </location>
</feature>
<reference evidence="3 4" key="1">
    <citation type="submission" date="2018-03" db="EMBL/GenBank/DDBJ databases">
        <title>Genomic Encyclopedia of Archaeal and Bacterial Type Strains, Phase II (KMG-II): from individual species to whole genera.</title>
        <authorList>
            <person name="Goeker M."/>
        </authorList>
    </citation>
    <scope>NUCLEOTIDE SEQUENCE [LARGE SCALE GENOMIC DNA]</scope>
    <source>
        <strain evidence="3 4">DSM 18107</strain>
    </source>
</reference>
<gene>
    <name evidence="3" type="ORF">CLV42_105210</name>
</gene>
<feature type="transmembrane region" description="Helical" evidence="1">
    <location>
        <begin position="54"/>
        <end position="74"/>
    </location>
</feature>
<dbReference type="PANTHER" id="PTHR23028:SF53">
    <property type="entry name" value="ACYL_TRANSF_3 DOMAIN-CONTAINING PROTEIN"/>
    <property type="match status" value="1"/>
</dbReference>
<evidence type="ECO:0000313" key="3">
    <source>
        <dbReference type="EMBL" id="PSL30849.1"/>
    </source>
</evidence>
<proteinExistence type="predicted"/>
<evidence type="ECO:0000256" key="1">
    <source>
        <dbReference type="SAM" id="Phobius"/>
    </source>
</evidence>
<protein>
    <submittedName>
        <fullName evidence="3">Peptidoglycan/LPS O-acetylase OafA/YrhL</fullName>
    </submittedName>
</protein>
<dbReference type="GO" id="GO:0016747">
    <property type="term" value="F:acyltransferase activity, transferring groups other than amino-acyl groups"/>
    <property type="evidence" value="ECO:0007669"/>
    <property type="project" value="InterPro"/>
</dbReference>
<dbReference type="PANTHER" id="PTHR23028">
    <property type="entry name" value="ACETYLTRANSFERASE"/>
    <property type="match status" value="1"/>
</dbReference>
<comment type="caution">
    <text evidence="3">The sequence shown here is derived from an EMBL/GenBank/DDBJ whole genome shotgun (WGS) entry which is preliminary data.</text>
</comment>
<evidence type="ECO:0000259" key="2">
    <source>
        <dbReference type="Pfam" id="PF01757"/>
    </source>
</evidence>
<dbReference type="InterPro" id="IPR002656">
    <property type="entry name" value="Acyl_transf_3_dom"/>
</dbReference>
<dbReference type="RefSeq" id="WP_170117520.1">
    <property type="nucleotide sequence ID" value="NZ_PYGK01000005.1"/>
</dbReference>
<dbReference type="InterPro" id="IPR050879">
    <property type="entry name" value="Acyltransferase_3"/>
</dbReference>
<keyword evidence="1" id="KW-1133">Transmembrane helix</keyword>
<feature type="domain" description="Acyltransferase 3" evidence="2">
    <location>
        <begin position="8"/>
        <end position="359"/>
    </location>
</feature>
<feature type="transmembrane region" description="Helical" evidence="1">
    <location>
        <begin position="344"/>
        <end position="366"/>
    </location>
</feature>
<name>A0A2P8GA48_9BACT</name>
<feature type="transmembrane region" description="Helical" evidence="1">
    <location>
        <begin position="12"/>
        <end position="34"/>
    </location>
</feature>
<keyword evidence="1" id="KW-0472">Membrane</keyword>
<organism evidence="3 4">
    <name type="scientific">Chitinophaga ginsengisoli</name>
    <dbReference type="NCBI Taxonomy" id="363837"/>
    <lineage>
        <taxon>Bacteria</taxon>
        <taxon>Pseudomonadati</taxon>
        <taxon>Bacteroidota</taxon>
        <taxon>Chitinophagia</taxon>
        <taxon>Chitinophagales</taxon>
        <taxon>Chitinophagaceae</taxon>
        <taxon>Chitinophaga</taxon>
    </lineage>
</organism>
<accession>A0A2P8GA48</accession>
<dbReference type="Pfam" id="PF01757">
    <property type="entry name" value="Acyl_transf_3"/>
    <property type="match status" value="1"/>
</dbReference>
<feature type="transmembrane region" description="Helical" evidence="1">
    <location>
        <begin position="95"/>
        <end position="116"/>
    </location>
</feature>
<feature type="transmembrane region" description="Helical" evidence="1">
    <location>
        <begin position="266"/>
        <end position="288"/>
    </location>
</feature>
<dbReference type="EMBL" id="PYGK01000005">
    <property type="protein sequence ID" value="PSL30849.1"/>
    <property type="molecule type" value="Genomic_DNA"/>
</dbReference>
<feature type="transmembrane region" description="Helical" evidence="1">
    <location>
        <begin position="240"/>
        <end position="260"/>
    </location>
</feature>
<dbReference type="GO" id="GO:0016020">
    <property type="term" value="C:membrane"/>
    <property type="evidence" value="ECO:0007669"/>
    <property type="project" value="TreeGrafter"/>
</dbReference>
<dbReference type="Proteomes" id="UP000240978">
    <property type="component" value="Unassembled WGS sequence"/>
</dbReference>
<feature type="transmembrane region" description="Helical" evidence="1">
    <location>
        <begin position="157"/>
        <end position="177"/>
    </location>
</feature>
<keyword evidence="1" id="KW-0812">Transmembrane</keyword>
<dbReference type="AlphaFoldDB" id="A0A2P8GA48"/>
<feature type="transmembrane region" description="Helical" evidence="1">
    <location>
        <begin position="182"/>
        <end position="200"/>
    </location>
</feature>
<evidence type="ECO:0000313" key="4">
    <source>
        <dbReference type="Proteomes" id="UP000240978"/>
    </source>
</evidence>
<sequence length="397" mass="44589">MIKRPRLEFLDGIRGLCALYVAFYHAVFFTGNGIEKTQFTGVFKPLTYLLEFGHYSVAVFIVLSGFCLTIPVALSENRDLRGGFKTYIRRRAHRILPPYYFALLLSLLLIWALPLMQTPHDTAWDSKLPVKLESIVTHLLLVHNIHTHWIFKINGPLWSVATEWQIYFTFPVLLLLWRRYGLGAATAAAVVVGILPELVLPHRVSFWWLHPWYLGLFGIGMAAAIVAFDTRGTTEKVKRLVANGWIVSGLVLLVVALLALSKPLNLSLTFTEVMVGLAVSAVIVFYTLKEHAMQDRSLLLRFLNGKVAVGLGAFSYSIYLIHSPILAAINLYTLNIQMTDNMRLLFMLLVAVPVSVLLAYVFYLLVERRFLNMPPKAAATPATPVINVSGNYESVSQ</sequence>
<dbReference type="GO" id="GO:0000271">
    <property type="term" value="P:polysaccharide biosynthetic process"/>
    <property type="evidence" value="ECO:0007669"/>
    <property type="project" value="TreeGrafter"/>
</dbReference>
<keyword evidence="4" id="KW-1185">Reference proteome</keyword>
<feature type="transmembrane region" description="Helical" evidence="1">
    <location>
        <begin position="309"/>
        <end position="332"/>
    </location>
</feature>